<sequence length="37" mass="4342">MGRKKLIIYKTFNFNALNCIKFFGTAFDIINSEIELK</sequence>
<name>A0A1J1CEA7_CALAY</name>
<reference evidence="1 2" key="1">
    <citation type="submission" date="2016-11" db="EMBL/GenBank/DDBJ databases">
        <title>Genomic analysis of Caldithrix abyssi and proposal of a novel bacterial phylum Caldithrichaeota.</title>
        <authorList>
            <person name="Kublanov I."/>
            <person name="Sigalova O."/>
            <person name="Gavrilov S."/>
            <person name="Lebedinsky A."/>
            <person name="Ivanova N."/>
            <person name="Daum C."/>
            <person name="Reddy T."/>
            <person name="Klenk H.P."/>
            <person name="Goker M."/>
            <person name="Reva O."/>
            <person name="Miroshnichenko M."/>
            <person name="Kyprides N."/>
            <person name="Woyke T."/>
            <person name="Gelfand M."/>
        </authorList>
    </citation>
    <scope>NUCLEOTIDE SEQUENCE [LARGE SCALE GENOMIC DNA]</scope>
    <source>
        <strain evidence="1 2">LF13</strain>
    </source>
</reference>
<dbReference type="EMBL" id="CP018099">
    <property type="protein sequence ID" value="APF20593.1"/>
    <property type="molecule type" value="Genomic_DNA"/>
</dbReference>
<organism evidence="1 2">
    <name type="scientific">Caldithrix abyssi DSM 13497</name>
    <dbReference type="NCBI Taxonomy" id="880073"/>
    <lineage>
        <taxon>Bacteria</taxon>
        <taxon>Pseudomonadati</taxon>
        <taxon>Calditrichota</taxon>
        <taxon>Calditrichia</taxon>
        <taxon>Calditrichales</taxon>
        <taxon>Calditrichaceae</taxon>
        <taxon>Caldithrix</taxon>
    </lineage>
</organism>
<dbReference type="Proteomes" id="UP000183868">
    <property type="component" value="Chromosome"/>
</dbReference>
<proteinExistence type="predicted"/>
<dbReference type="KEGG" id="caby:Cabys_3848"/>
<dbReference type="AlphaFoldDB" id="A0A1J1CEA7"/>
<protein>
    <submittedName>
        <fullName evidence="1">Uncharacterized protein</fullName>
    </submittedName>
</protein>
<evidence type="ECO:0000313" key="1">
    <source>
        <dbReference type="EMBL" id="APF20593.1"/>
    </source>
</evidence>
<gene>
    <name evidence="1" type="ORF">Cabys_3848</name>
</gene>
<evidence type="ECO:0000313" key="2">
    <source>
        <dbReference type="Proteomes" id="UP000183868"/>
    </source>
</evidence>
<accession>A0A1J1CEA7</accession>